<dbReference type="EMBL" id="EF101928">
    <property type="protein sequence ID" value="ABT16313.1"/>
    <property type="molecule type" value="Genomic_DNA"/>
</dbReference>
<evidence type="ECO:0000313" key="2">
    <source>
        <dbReference type="EMBL" id="ABT16313.1"/>
    </source>
</evidence>
<dbReference type="Proteomes" id="UP000202420">
    <property type="component" value="Segment"/>
</dbReference>
<proteinExistence type="predicted"/>
<accession>A7K8D9</accession>
<keyword evidence="3" id="KW-1185">Reference proteome</keyword>
<evidence type="ECO:0000313" key="3">
    <source>
        <dbReference type="Proteomes" id="UP000202420"/>
    </source>
</evidence>
<dbReference type="GeneID" id="5470879"/>
<name>A7K8D9_9PHYC</name>
<reference evidence="2 3" key="1">
    <citation type="submission" date="2006-09" db="EMBL/GenBank/DDBJ databases">
        <title>Sequence and annotation of the 288-kb ATCV-1 virus that infects an endosymbiotic Chlorella strain of the heliozoon Acanthocystis turfacea.</title>
        <authorList>
            <person name="Fitzgerald L.A."/>
            <person name="Graves M.V."/>
            <person name="Li X."/>
            <person name="Pfitzner A.J.P."/>
            <person name="Hartigan J."/>
            <person name="Van Etten J.L."/>
        </authorList>
    </citation>
    <scope>NUCLEOTIDE SEQUENCE [LARGE SCALE GENOMIC DNA]</scope>
    <source>
        <strain evidence="2 3">ATCV-1</strain>
    </source>
</reference>
<dbReference type="RefSeq" id="YP_001426660.1">
    <property type="nucleotide sequence ID" value="NC_008724.1"/>
</dbReference>
<gene>
    <name evidence="2" type="primary">z179R</name>
    <name evidence="2" type="ORF">ATCV1_z179R</name>
</gene>
<evidence type="ECO:0000256" key="1">
    <source>
        <dbReference type="SAM" id="MobiDB-lite"/>
    </source>
</evidence>
<sequence>MVDSERVVLGGPHRHQDPTEDEAGQSKGGVEPQHVFGKAGEHDETGDGCQDGGECSNLEVEHAGQEAGLLAEAQIGLPEVGVGAQSRGTQRPTVLLAEERLELVGANSLGKVQGNVLELPAVVNYCKARVDVLAEANLSSAAERYKRLSAVDCACPDAHGAAKGVARNLDETVEQFLDGSSSALNPSLVGANLEELGGLHNRDLAVMGKVGHDFLEVVRARTEVSIEDGKEGGSCLGECVAKVASLFHVVVFTGNVIEAKPLGEIPDLGVFLVIEDIDSLGGPV</sequence>
<protein>
    <submittedName>
        <fullName evidence="2">Uncharacterized protein z179R</fullName>
    </submittedName>
</protein>
<dbReference type="KEGG" id="vg:5470879"/>
<organism evidence="2 3">
    <name type="scientific">Chlorovirus heliozoae</name>
    <dbReference type="NCBI Taxonomy" id="322019"/>
    <lineage>
        <taxon>Viruses</taxon>
        <taxon>Varidnaviria</taxon>
        <taxon>Bamfordvirae</taxon>
        <taxon>Nucleocytoviricota</taxon>
        <taxon>Megaviricetes</taxon>
        <taxon>Algavirales</taxon>
        <taxon>Phycodnaviridae</taxon>
        <taxon>Chlorovirus</taxon>
    </lineage>
</organism>
<feature type="region of interest" description="Disordered" evidence="1">
    <location>
        <begin position="1"/>
        <end position="56"/>
    </location>
</feature>